<feature type="transmembrane region" description="Helical" evidence="8">
    <location>
        <begin position="220"/>
        <end position="240"/>
    </location>
</feature>
<dbReference type="SUPFAM" id="SSF81321">
    <property type="entry name" value="Family A G protein-coupled receptor-like"/>
    <property type="match status" value="1"/>
</dbReference>
<evidence type="ECO:0000313" key="10">
    <source>
        <dbReference type="Proteomes" id="UP000515163"/>
    </source>
</evidence>
<protein>
    <submittedName>
        <fullName evidence="11">Neuropeptide FF receptor 1-like isoform X1</fullName>
    </submittedName>
</protein>
<keyword evidence="4" id="KW-0297">G-protein coupled receptor</keyword>
<accession>A0A6P8HIV5</accession>
<dbReference type="Gene3D" id="1.20.1070.10">
    <property type="entry name" value="Rhodopsin 7-helix transmembrane proteins"/>
    <property type="match status" value="1"/>
</dbReference>
<dbReference type="OrthoDB" id="9445642at2759"/>
<organism evidence="10 11">
    <name type="scientific">Actinia tenebrosa</name>
    <name type="common">Australian red waratah sea anemone</name>
    <dbReference type="NCBI Taxonomy" id="6105"/>
    <lineage>
        <taxon>Eukaryota</taxon>
        <taxon>Metazoa</taxon>
        <taxon>Cnidaria</taxon>
        <taxon>Anthozoa</taxon>
        <taxon>Hexacorallia</taxon>
        <taxon>Actiniaria</taxon>
        <taxon>Actiniidae</taxon>
        <taxon>Actinia</taxon>
    </lineage>
</organism>
<keyword evidence="6" id="KW-0675">Receptor</keyword>
<dbReference type="PROSITE" id="PS50262">
    <property type="entry name" value="G_PROTEIN_RECEP_F1_2"/>
    <property type="match status" value="1"/>
</dbReference>
<keyword evidence="5 8" id="KW-0472">Membrane</keyword>
<dbReference type="Proteomes" id="UP000515163">
    <property type="component" value="Unplaced"/>
</dbReference>
<dbReference type="RefSeq" id="XP_031556314.1">
    <property type="nucleotide sequence ID" value="XM_031700454.1"/>
</dbReference>
<dbReference type="InterPro" id="IPR000276">
    <property type="entry name" value="GPCR_Rhodpsn"/>
</dbReference>
<dbReference type="GeneID" id="116293058"/>
<sequence length="271" mass="31089">MTSVGSTIRSTVQFLNCSENITMNCTNFTNASSTSASFMSEEKESMWSTITRITLCCLVFILNLLGNTMVCIVVNRSRKLRSSRNYYYGLFLVNLSVADMTVAIFIMPFVLMFYETGKYPFGFYGSTAACKLIPTLSLMCQGASIYSLASLTLQRYIGIVYPLKARLTLFRVKLVLTLVWFFAFLNAFPLIIVSDGVPTPKYNQYSCDEYWPNGWLRFGYTLYLFLFEYLVPLAIICMTYTKMALVLCNREKEFEGIRSCTKKTKLSWMYF</sequence>
<keyword evidence="3 8" id="KW-1133">Transmembrane helix</keyword>
<dbReference type="GO" id="GO:0005886">
    <property type="term" value="C:plasma membrane"/>
    <property type="evidence" value="ECO:0007669"/>
    <property type="project" value="TreeGrafter"/>
</dbReference>
<evidence type="ECO:0000256" key="7">
    <source>
        <dbReference type="ARBA" id="ARBA00023224"/>
    </source>
</evidence>
<evidence type="ECO:0000259" key="9">
    <source>
        <dbReference type="PROSITE" id="PS50262"/>
    </source>
</evidence>
<keyword evidence="7" id="KW-0807">Transducer</keyword>
<evidence type="ECO:0000256" key="1">
    <source>
        <dbReference type="ARBA" id="ARBA00004141"/>
    </source>
</evidence>
<dbReference type="InterPro" id="IPR017452">
    <property type="entry name" value="GPCR_Rhodpsn_7TM"/>
</dbReference>
<evidence type="ECO:0000256" key="2">
    <source>
        <dbReference type="ARBA" id="ARBA00022692"/>
    </source>
</evidence>
<evidence type="ECO:0000313" key="11">
    <source>
        <dbReference type="RefSeq" id="XP_031556314.1"/>
    </source>
</evidence>
<dbReference type="PANTHER" id="PTHR45695:SF9">
    <property type="entry name" value="LEUCOKININ RECEPTOR"/>
    <property type="match status" value="1"/>
</dbReference>
<feature type="transmembrane region" description="Helical" evidence="8">
    <location>
        <begin position="132"/>
        <end position="153"/>
    </location>
</feature>
<feature type="domain" description="G-protein coupled receptors family 1 profile" evidence="9">
    <location>
        <begin position="66"/>
        <end position="271"/>
    </location>
</feature>
<feature type="transmembrane region" description="Helical" evidence="8">
    <location>
        <begin position="174"/>
        <end position="193"/>
    </location>
</feature>
<evidence type="ECO:0000256" key="3">
    <source>
        <dbReference type="ARBA" id="ARBA00022989"/>
    </source>
</evidence>
<gene>
    <name evidence="11" type="primary">LOC116293058</name>
</gene>
<feature type="transmembrane region" description="Helical" evidence="8">
    <location>
        <begin position="86"/>
        <end position="112"/>
    </location>
</feature>
<reference evidence="11" key="1">
    <citation type="submission" date="2025-08" db="UniProtKB">
        <authorList>
            <consortium name="RefSeq"/>
        </authorList>
    </citation>
    <scope>IDENTIFICATION</scope>
    <source>
        <tissue evidence="11">Tentacle</tissue>
    </source>
</reference>
<dbReference type="Pfam" id="PF00001">
    <property type="entry name" value="7tm_1"/>
    <property type="match status" value="1"/>
</dbReference>
<dbReference type="InParanoid" id="A0A6P8HIV5"/>
<dbReference type="GO" id="GO:0004930">
    <property type="term" value="F:G protein-coupled receptor activity"/>
    <property type="evidence" value="ECO:0007669"/>
    <property type="project" value="UniProtKB-KW"/>
</dbReference>
<name>A0A6P8HIV5_ACTTE</name>
<evidence type="ECO:0000256" key="8">
    <source>
        <dbReference type="SAM" id="Phobius"/>
    </source>
</evidence>
<evidence type="ECO:0000256" key="4">
    <source>
        <dbReference type="ARBA" id="ARBA00023040"/>
    </source>
</evidence>
<keyword evidence="2 8" id="KW-0812">Transmembrane</keyword>
<keyword evidence="10" id="KW-1185">Reference proteome</keyword>
<comment type="subcellular location">
    <subcellularLocation>
        <location evidence="1">Membrane</location>
        <topology evidence="1">Multi-pass membrane protein</topology>
    </subcellularLocation>
</comment>
<feature type="transmembrane region" description="Helical" evidence="8">
    <location>
        <begin position="50"/>
        <end position="74"/>
    </location>
</feature>
<evidence type="ECO:0000256" key="5">
    <source>
        <dbReference type="ARBA" id="ARBA00023136"/>
    </source>
</evidence>
<dbReference type="KEGG" id="aten:116293058"/>
<dbReference type="PANTHER" id="PTHR45695">
    <property type="entry name" value="LEUCOKININ RECEPTOR-RELATED"/>
    <property type="match status" value="1"/>
</dbReference>
<proteinExistence type="predicted"/>
<evidence type="ECO:0000256" key="6">
    <source>
        <dbReference type="ARBA" id="ARBA00023170"/>
    </source>
</evidence>
<dbReference type="PRINTS" id="PR00237">
    <property type="entry name" value="GPCRRHODOPSN"/>
</dbReference>
<dbReference type="AlphaFoldDB" id="A0A6P8HIV5"/>